<feature type="compositionally biased region" description="Basic and acidic residues" evidence="1">
    <location>
        <begin position="135"/>
        <end position="149"/>
    </location>
</feature>
<dbReference type="EMBL" id="MORL01000038">
    <property type="protein sequence ID" value="OIN55751.1"/>
    <property type="molecule type" value="Genomic_DNA"/>
</dbReference>
<dbReference type="Proteomes" id="UP000181790">
    <property type="component" value="Unassembled WGS sequence"/>
</dbReference>
<comment type="caution">
    <text evidence="2">The sequence shown here is derived from an EMBL/GenBank/DDBJ whole genome shotgun (WGS) entry which is preliminary data.</text>
</comment>
<evidence type="ECO:0000256" key="1">
    <source>
        <dbReference type="SAM" id="MobiDB-lite"/>
    </source>
</evidence>
<protein>
    <submittedName>
        <fullName evidence="2">Uncharacterized protein</fullName>
    </submittedName>
</protein>
<feature type="compositionally biased region" description="Basic and acidic residues" evidence="1">
    <location>
        <begin position="176"/>
        <end position="187"/>
    </location>
</feature>
<reference evidence="2 3" key="1">
    <citation type="submission" date="2016-10" db="EMBL/GenBank/DDBJ databases">
        <title>Arsenicibacter rosenii gen. nov., sp. nov., an efficient arsenic-methylating bacterium isolated from an arsenic-contaminated paddy soil.</title>
        <authorList>
            <person name="Huang K."/>
        </authorList>
    </citation>
    <scope>NUCLEOTIDE SEQUENCE [LARGE SCALE GENOMIC DNA]</scope>
    <source>
        <strain evidence="2 3">SM-1</strain>
    </source>
</reference>
<accession>A0A1S2VAL0</accession>
<name>A0A1S2VAL0_9BACT</name>
<organism evidence="2 3">
    <name type="scientific">Arsenicibacter rosenii</name>
    <dbReference type="NCBI Taxonomy" id="1750698"/>
    <lineage>
        <taxon>Bacteria</taxon>
        <taxon>Pseudomonadati</taxon>
        <taxon>Bacteroidota</taxon>
        <taxon>Cytophagia</taxon>
        <taxon>Cytophagales</taxon>
        <taxon>Spirosomataceae</taxon>
        <taxon>Arsenicibacter</taxon>
    </lineage>
</organism>
<evidence type="ECO:0000313" key="2">
    <source>
        <dbReference type="EMBL" id="OIN55751.1"/>
    </source>
</evidence>
<gene>
    <name evidence="2" type="ORF">BLX24_28460</name>
</gene>
<sequence>MSTSGYSLSRRWWDWCFQHQGHHAPAHSALYHWYVEWCNRCGWPDEFEMDPRYAMCAIGVRSYNTYKDTLIDLINWGFVRLIRKGANQHAPWLLALSNFDEPLNNPLNNPSDKAGDKAGSAVSNFDNPLNKARNKAPDNPRDKAGDKADSALSNFDNPRDTHTINNNLFPFSSTPDGEKDGSGKNSDDPGTGSGASPPPTPPPDPSNRFELLRLGLHHDPDFIRPLAEVVRIPEARIPKLIDTYFLEQRGKGKLTGERTEADIRTHCFDWIRKHLEINQPQQQGHERSQRRTIPAAPGGAAAGPGGEIIDAGKYAGRVNTYRRPRNSNSGNAG</sequence>
<dbReference type="AlphaFoldDB" id="A0A1S2VAL0"/>
<feature type="compositionally biased region" description="Pro residues" evidence="1">
    <location>
        <begin position="196"/>
        <end position="205"/>
    </location>
</feature>
<feature type="region of interest" description="Disordered" evidence="1">
    <location>
        <begin position="105"/>
        <end position="209"/>
    </location>
</feature>
<feature type="region of interest" description="Disordered" evidence="1">
    <location>
        <begin position="279"/>
        <end position="309"/>
    </location>
</feature>
<proteinExistence type="predicted"/>
<keyword evidence="3" id="KW-1185">Reference proteome</keyword>
<feature type="compositionally biased region" description="Polar residues" evidence="1">
    <location>
        <begin position="163"/>
        <end position="175"/>
    </location>
</feature>
<dbReference type="OrthoDB" id="965991at2"/>
<evidence type="ECO:0000313" key="3">
    <source>
        <dbReference type="Proteomes" id="UP000181790"/>
    </source>
</evidence>